<dbReference type="Pfam" id="PF00155">
    <property type="entry name" value="Aminotran_1_2"/>
    <property type="match status" value="1"/>
</dbReference>
<dbReference type="Gene3D" id="3.40.640.10">
    <property type="entry name" value="Type I PLP-dependent aspartate aminotransferase-like (Major domain)"/>
    <property type="match status" value="1"/>
</dbReference>
<comment type="caution">
    <text evidence="2">The sequence shown here is derived from an EMBL/GenBank/DDBJ whole genome shotgun (WGS) entry which is preliminary data.</text>
</comment>
<dbReference type="InterPro" id="IPR004839">
    <property type="entry name" value="Aminotransferase_I/II_large"/>
</dbReference>
<name>A0A7I8VFF0_9ANNE</name>
<dbReference type="InterPro" id="IPR015422">
    <property type="entry name" value="PyrdxlP-dep_Trfase_small"/>
</dbReference>
<accession>A0A7I8VFF0</accession>
<dbReference type="PANTHER" id="PTHR42858:SF1">
    <property type="entry name" value="LD15494P"/>
    <property type="match status" value="1"/>
</dbReference>
<sequence>MANRNDTTLFGVPNKGPIKLTTGAPGIDFLHDVSRIISEATQTLLTGEYGLGGDSSALQYGPRLGAPLFHETLAKFLTEYYGDEVDNKCIVPTAGATHGLHLVASLFFRQNDVIFVEDPTYFIALNILRDDFGMKIVPVACDEGGMIISDLKQKIKEHVKKTTVTDTKPFRAMAYVIPTFHNPTSRIMPKERCEAMVELARQEKLLLFADDVYNLLHYDPAIIKPPSRLYIYDNQQGNVISNGTFSKLLSPGIRTGWIEAAPKLVQLFHDSGVIWSAGASNHYSSCLVATAINMGLVQKHIANLKTQYTESLNKMCDIINKEAPFAQVERPRGGYFLWVKLPKEMDGKEVAKECMEKHNIVVLPGGMCSPIGDCKNYIRISFSHYKPDVLSEATKIVCVALNEVAKRCKASY</sequence>
<dbReference type="GO" id="GO:0047536">
    <property type="term" value="F:2-aminoadipate transaminase activity"/>
    <property type="evidence" value="ECO:0007669"/>
    <property type="project" value="TreeGrafter"/>
</dbReference>
<dbReference type="OrthoDB" id="7042322at2759"/>
<gene>
    <name evidence="2" type="ORF">DGYR_LOCUS3244</name>
</gene>
<dbReference type="PANTHER" id="PTHR42858">
    <property type="entry name" value="AMINOTRANSFERASE"/>
    <property type="match status" value="1"/>
</dbReference>
<dbReference type="SUPFAM" id="SSF53383">
    <property type="entry name" value="PLP-dependent transferases"/>
    <property type="match status" value="1"/>
</dbReference>
<dbReference type="InterPro" id="IPR015424">
    <property type="entry name" value="PyrdxlP-dep_Trfase"/>
</dbReference>
<reference evidence="2 3" key="1">
    <citation type="submission" date="2020-08" db="EMBL/GenBank/DDBJ databases">
        <authorList>
            <person name="Hejnol A."/>
        </authorList>
    </citation>
    <scope>NUCLEOTIDE SEQUENCE [LARGE SCALE GENOMIC DNA]</scope>
</reference>
<dbReference type="GO" id="GO:0030170">
    <property type="term" value="F:pyridoxal phosphate binding"/>
    <property type="evidence" value="ECO:0007669"/>
    <property type="project" value="InterPro"/>
</dbReference>
<proteinExistence type="predicted"/>
<dbReference type="CDD" id="cd00609">
    <property type="entry name" value="AAT_like"/>
    <property type="match status" value="1"/>
</dbReference>
<protein>
    <submittedName>
        <fullName evidence="2">DgyrCDS3533</fullName>
    </submittedName>
</protein>
<evidence type="ECO:0000259" key="1">
    <source>
        <dbReference type="Pfam" id="PF00155"/>
    </source>
</evidence>
<feature type="domain" description="Aminotransferase class I/classII large" evidence="1">
    <location>
        <begin position="18"/>
        <end position="393"/>
    </location>
</feature>
<evidence type="ECO:0000313" key="3">
    <source>
        <dbReference type="Proteomes" id="UP000549394"/>
    </source>
</evidence>
<dbReference type="AlphaFoldDB" id="A0A7I8VFF0"/>
<organism evidence="2 3">
    <name type="scientific">Dimorphilus gyrociliatus</name>
    <dbReference type="NCBI Taxonomy" id="2664684"/>
    <lineage>
        <taxon>Eukaryota</taxon>
        <taxon>Metazoa</taxon>
        <taxon>Spiralia</taxon>
        <taxon>Lophotrochozoa</taxon>
        <taxon>Annelida</taxon>
        <taxon>Polychaeta</taxon>
        <taxon>Polychaeta incertae sedis</taxon>
        <taxon>Dinophilidae</taxon>
        <taxon>Dimorphilus</taxon>
    </lineage>
</organism>
<dbReference type="InterPro" id="IPR015421">
    <property type="entry name" value="PyrdxlP-dep_Trfase_major"/>
</dbReference>
<evidence type="ECO:0000313" key="2">
    <source>
        <dbReference type="EMBL" id="CAD5114398.1"/>
    </source>
</evidence>
<dbReference type="Proteomes" id="UP000549394">
    <property type="component" value="Unassembled WGS sequence"/>
</dbReference>
<dbReference type="EMBL" id="CAJFCJ010000005">
    <property type="protein sequence ID" value="CAD5114398.1"/>
    <property type="molecule type" value="Genomic_DNA"/>
</dbReference>
<dbReference type="Gene3D" id="3.90.1150.10">
    <property type="entry name" value="Aspartate Aminotransferase, domain 1"/>
    <property type="match status" value="1"/>
</dbReference>
<keyword evidence="3" id="KW-1185">Reference proteome</keyword>